<dbReference type="InterPro" id="IPR041667">
    <property type="entry name" value="Cupin_8"/>
</dbReference>
<comment type="similarity">
    <text evidence="1">Belongs to the JARID1 histone demethylase family.</text>
</comment>
<dbReference type="SUPFAM" id="SSF51197">
    <property type="entry name" value="Clavaminate synthase-like"/>
    <property type="match status" value="1"/>
</dbReference>
<evidence type="ECO:0000259" key="3">
    <source>
        <dbReference type="PROSITE" id="PS51184"/>
    </source>
</evidence>
<dbReference type="OrthoDB" id="415358at2759"/>
<gene>
    <name evidence="4" type="ORF">C2E21_0222</name>
</gene>
<dbReference type="Gene3D" id="2.60.120.10">
    <property type="entry name" value="Jelly Rolls"/>
    <property type="match status" value="2"/>
</dbReference>
<evidence type="ECO:0000256" key="2">
    <source>
        <dbReference type="SAM" id="MobiDB-lite"/>
    </source>
</evidence>
<dbReference type="SMART" id="SM00558">
    <property type="entry name" value="JmjC"/>
    <property type="match status" value="1"/>
</dbReference>
<feature type="region of interest" description="Disordered" evidence="2">
    <location>
        <begin position="367"/>
        <end position="443"/>
    </location>
</feature>
<evidence type="ECO:0000313" key="4">
    <source>
        <dbReference type="EMBL" id="PRW60895.1"/>
    </source>
</evidence>
<accession>A0A2P6U3K9</accession>
<proteinExistence type="inferred from homology"/>
<dbReference type="EMBL" id="LHPG02000001">
    <property type="protein sequence ID" value="PRW60895.1"/>
    <property type="molecule type" value="Genomic_DNA"/>
</dbReference>
<dbReference type="Pfam" id="PF13621">
    <property type="entry name" value="Cupin_8"/>
    <property type="match status" value="1"/>
</dbReference>
<organism evidence="4 5">
    <name type="scientific">Chlorella sorokiniana</name>
    <name type="common">Freshwater green alga</name>
    <dbReference type="NCBI Taxonomy" id="3076"/>
    <lineage>
        <taxon>Eukaryota</taxon>
        <taxon>Viridiplantae</taxon>
        <taxon>Chlorophyta</taxon>
        <taxon>core chlorophytes</taxon>
        <taxon>Trebouxiophyceae</taxon>
        <taxon>Chlorellales</taxon>
        <taxon>Chlorellaceae</taxon>
        <taxon>Chlorella clade</taxon>
        <taxon>Chlorella</taxon>
    </lineage>
</organism>
<protein>
    <submittedName>
        <fullName evidence="4">Ion channel</fullName>
    </submittedName>
</protein>
<dbReference type="PANTHER" id="PTHR12461:SF100">
    <property type="entry name" value="JMJC DOMAIN-CONTAINING PROTEIN 4"/>
    <property type="match status" value="1"/>
</dbReference>
<reference evidence="4 5" key="1">
    <citation type="journal article" date="2018" name="Plant J.">
        <title>Genome sequences of Chlorella sorokiniana UTEX 1602 and Micractinium conductrix SAG 241.80: implications to maltose excretion by a green alga.</title>
        <authorList>
            <person name="Arriola M.B."/>
            <person name="Velmurugan N."/>
            <person name="Zhang Y."/>
            <person name="Plunkett M.H."/>
            <person name="Hondzo H."/>
            <person name="Barney B.M."/>
        </authorList>
    </citation>
    <scope>NUCLEOTIDE SEQUENCE [LARGE SCALE GENOMIC DNA]</scope>
    <source>
        <strain evidence="5">UTEX 1602</strain>
    </source>
</reference>
<dbReference type="PROSITE" id="PS51184">
    <property type="entry name" value="JMJC"/>
    <property type="match status" value="1"/>
</dbReference>
<dbReference type="Proteomes" id="UP000239899">
    <property type="component" value="Unassembled WGS sequence"/>
</dbReference>
<dbReference type="InterPro" id="IPR003347">
    <property type="entry name" value="JmjC_dom"/>
</dbReference>
<dbReference type="InterPro" id="IPR014710">
    <property type="entry name" value="RmlC-like_jellyroll"/>
</dbReference>
<feature type="domain" description="JmjC" evidence="3">
    <location>
        <begin position="90"/>
        <end position="351"/>
    </location>
</feature>
<dbReference type="STRING" id="3076.A0A2P6U3K9"/>
<keyword evidence="5" id="KW-1185">Reference proteome</keyword>
<evidence type="ECO:0000256" key="1">
    <source>
        <dbReference type="ARBA" id="ARBA00006801"/>
    </source>
</evidence>
<name>A0A2P6U3K9_CHLSO</name>
<feature type="compositionally biased region" description="Low complexity" evidence="2">
    <location>
        <begin position="404"/>
        <end position="421"/>
    </location>
</feature>
<dbReference type="AlphaFoldDB" id="A0A2P6U3K9"/>
<dbReference type="PANTHER" id="PTHR12461">
    <property type="entry name" value="HYPOXIA-INDUCIBLE FACTOR 1 ALPHA INHIBITOR-RELATED"/>
    <property type="match status" value="1"/>
</dbReference>
<comment type="caution">
    <text evidence="4">The sequence shown here is derived from an EMBL/GenBank/DDBJ whole genome shotgun (WGS) entry which is preliminary data.</text>
</comment>
<sequence length="443" mass="47681">MCPRKPGLFPISDDLAHLRGLWTDKHLTAAAGGAQLEVEQQRAVGEGFGKGHRIPLAFGEVLRRMAAGDASLYLTTQAVGMAADGHPKVYASPIAELAGDIPLVPHIMGKLVPQQINIWMGAAQDGSSTGLHTDFHDNLYVLLRGRKRFRLYPPQLAGKMYTMGKVERVHANGRIVFKGQGNVLPDGSDAGEAKQYLARHEAEQELAAAEAAVAEGQPGAAKRLKLAEDKLDAVLEAALGDDFDALDDFDAMEEAVPPPRPAAAGDPDSFCKVDLNLPDAQLKKKFPQFPGKAAALECIVEAGQMLYLPAGWFHEVTSYATDDCPTHLALNYWYHPPDNLKDASTVLEQPYTSAFWPAVWEGRRAEYEARHRQQAQSEAQQHSQEQEAVAKPAQKQGETGKGGSSKTEGGKAAAGKQSAGATRSKGKAAKKPQAAGSRKRNRG</sequence>
<feature type="compositionally biased region" description="Low complexity" evidence="2">
    <location>
        <begin position="374"/>
        <end position="387"/>
    </location>
</feature>
<evidence type="ECO:0000313" key="5">
    <source>
        <dbReference type="Proteomes" id="UP000239899"/>
    </source>
</evidence>